<protein>
    <submittedName>
        <fullName evidence="1">Uncharacterized protein</fullName>
    </submittedName>
</protein>
<comment type="caution">
    <text evidence="1">The sequence shown here is derived from an EMBL/GenBank/DDBJ whole genome shotgun (WGS) entry which is preliminary data.</text>
</comment>
<name>A0A164PJH3_9CRUS</name>
<keyword evidence="2" id="KW-1185">Reference proteome</keyword>
<proteinExistence type="predicted"/>
<dbReference type="AlphaFoldDB" id="A0A164PJH3"/>
<evidence type="ECO:0000313" key="1">
    <source>
        <dbReference type="EMBL" id="KZS06891.1"/>
    </source>
</evidence>
<gene>
    <name evidence="1" type="ORF">APZ42_029446</name>
</gene>
<dbReference type="EMBL" id="LRGB01002580">
    <property type="protein sequence ID" value="KZS06891.1"/>
    <property type="molecule type" value="Genomic_DNA"/>
</dbReference>
<accession>A0A164PJH3</accession>
<reference evidence="1 2" key="1">
    <citation type="submission" date="2016-03" db="EMBL/GenBank/DDBJ databases">
        <title>EvidentialGene: Evidence-directed Construction of Genes on Genomes.</title>
        <authorList>
            <person name="Gilbert D.G."/>
            <person name="Choi J.-H."/>
            <person name="Mockaitis K."/>
            <person name="Colbourne J."/>
            <person name="Pfrender M."/>
        </authorList>
    </citation>
    <scope>NUCLEOTIDE SEQUENCE [LARGE SCALE GENOMIC DNA]</scope>
    <source>
        <strain evidence="1 2">Xinb3</strain>
        <tissue evidence="1">Complete organism</tissue>
    </source>
</reference>
<evidence type="ECO:0000313" key="2">
    <source>
        <dbReference type="Proteomes" id="UP000076858"/>
    </source>
</evidence>
<sequence>MIENLRVVHSLTCVNIPRVQSFGLQRWTCFYYMRIRDDIFLIADAMMGLIHFAISCR</sequence>
<dbReference type="Proteomes" id="UP000076858">
    <property type="component" value="Unassembled WGS sequence"/>
</dbReference>
<organism evidence="1 2">
    <name type="scientific">Daphnia magna</name>
    <dbReference type="NCBI Taxonomy" id="35525"/>
    <lineage>
        <taxon>Eukaryota</taxon>
        <taxon>Metazoa</taxon>
        <taxon>Ecdysozoa</taxon>
        <taxon>Arthropoda</taxon>
        <taxon>Crustacea</taxon>
        <taxon>Branchiopoda</taxon>
        <taxon>Diplostraca</taxon>
        <taxon>Cladocera</taxon>
        <taxon>Anomopoda</taxon>
        <taxon>Daphniidae</taxon>
        <taxon>Daphnia</taxon>
    </lineage>
</organism>